<evidence type="ECO:0000313" key="2">
    <source>
        <dbReference type="EMBL" id="VDP27840.1"/>
    </source>
</evidence>
<feature type="compositionally biased region" description="Low complexity" evidence="1">
    <location>
        <begin position="1009"/>
        <end position="1019"/>
    </location>
</feature>
<reference evidence="4" key="1">
    <citation type="submission" date="2016-06" db="UniProtKB">
        <authorList>
            <consortium name="WormBaseParasite"/>
        </authorList>
    </citation>
    <scope>IDENTIFICATION</scope>
</reference>
<feature type="compositionally biased region" description="Polar residues" evidence="1">
    <location>
        <begin position="580"/>
        <end position="590"/>
    </location>
</feature>
<feature type="region of interest" description="Disordered" evidence="1">
    <location>
        <begin position="577"/>
        <end position="614"/>
    </location>
</feature>
<dbReference type="WBParaSite" id="SCUD_0000781201-mRNA-1">
    <property type="protein sequence ID" value="SCUD_0000781201-mRNA-1"/>
    <property type="gene ID" value="SCUD_0000781201"/>
</dbReference>
<proteinExistence type="predicted"/>
<sequence>MKSSKLRNQQDSNMSVNQISQQQTREYPRWRQMNIICNKKDPKLTTTTTTPRIRPRASSVNDRSTQHHYETKLKHKEIEKPININNNNKINHADNLFKTMKQRLDFRNNYLHKTNDNNSKVDRLSLEKHSCQQITNILSPSSSSSSSNVPIITTTIQKISPLNKTNKINESIECSSLRLNQNRRHQNGVYEGAENEFWDALLQAKSSNPVQTVETQAWRSWNPNQNTKHPMNITNTFTGVNTSIIITTTTTAANTDTNNQSQQGKLFTSAFHLNSTSCEPTKTGTRSKGNTEYHDLNFPLEIVNSQDKKRQLKHQISLPSDRSHLTSDAYDKQFVLKTHQTTIQPVCMNLVNDSVGNSTTNAMKCNPIVHTTSNTSHTTKNCAGSICDDLKLPNYFTRIVNTNHYNDTVNYQDTATNPIYSSGCLNNELRVDTSFNYYDTNDNRDDNLQFNGKETGNIDKTLSDYDALVDQEIGGYKNTRYSLDLNDLATPQTVGHVFVMKATAYPIDEYNFSSNPPIDSLNNNFSLISLKCSTTTSTTTTVSGACCAKLKNDISYQDNHIPGTITTTSTINDTCKHKSNNSISEPFHTSNKPKLRRAYSLKKQSSSTSKRTQPYEDLLLFNANLNENNNNTNNRLDNDGNNDSYNRRHGLLFLGESSTCLRNNILPTDKIEKITRIYDENEADTTHRQKTVKTISENNHRPTHSSSPPLSSKVVIQKLDEIKNDSSTYKPVTKIISSKTLNSQSNYHPDLETSDVTDTFVNHYNNSKKYDILHGDHTICFETDMELNKNYFQDIEQNSKVKKLTMSTAITMTATTTTASISETVTKSVNSECPTLTLLSAPRISLPHEIYQSEQNVWDKSSNSRQQQQNNNPHSYRHQISSDSQQNKSLKLESNTSSPGASSRASTVFCPPWDTAPIGPYIADLLKLNPPFSSTLDDLQQSPNAYHSNDYNSNNLNNSKIHSQSRNTHYQRKDSTRSRSKTLSSVEHQLLIGNLLTDYNNNNYCSSSTATTTTTTDNNPVISPSSLLNSNNKTDMSNLFSLWEQQQQSQPNNRELKELSSTSLGNMNEFFKMRSKRGPNDSYSLVNVSKNNSLDYKLHSFIDFTDDISPYAVTACHSMNYNNNNNNNTSNNSAQNCSLPLDFCQNPLNRSLDSSTSHGKIWPDNYVCKLD</sequence>
<gene>
    <name evidence="2" type="ORF">SCUD_LOCUS7812</name>
</gene>
<accession>A0A183JYK6</accession>
<feature type="compositionally biased region" description="Polar residues" evidence="1">
    <location>
        <begin position="1020"/>
        <end position="1030"/>
    </location>
</feature>
<feature type="region of interest" description="Disordered" evidence="1">
    <location>
        <begin position="855"/>
        <end position="906"/>
    </location>
</feature>
<organism evidence="4">
    <name type="scientific">Schistosoma curassoni</name>
    <dbReference type="NCBI Taxonomy" id="6186"/>
    <lineage>
        <taxon>Eukaryota</taxon>
        <taxon>Metazoa</taxon>
        <taxon>Spiralia</taxon>
        <taxon>Lophotrochozoa</taxon>
        <taxon>Platyhelminthes</taxon>
        <taxon>Trematoda</taxon>
        <taxon>Digenea</taxon>
        <taxon>Strigeidida</taxon>
        <taxon>Schistosomatoidea</taxon>
        <taxon>Schistosomatidae</taxon>
        <taxon>Schistosoma</taxon>
    </lineage>
</organism>
<evidence type="ECO:0000313" key="3">
    <source>
        <dbReference type="Proteomes" id="UP000279833"/>
    </source>
</evidence>
<dbReference type="AlphaFoldDB" id="A0A183JYK6"/>
<feature type="compositionally biased region" description="Low complexity" evidence="1">
    <location>
        <begin position="601"/>
        <end position="610"/>
    </location>
</feature>
<keyword evidence="3" id="KW-1185">Reference proteome</keyword>
<dbReference type="STRING" id="6186.A0A183JYK6"/>
<feature type="region of interest" description="Disordered" evidence="1">
    <location>
        <begin position="936"/>
        <end position="984"/>
    </location>
</feature>
<feature type="region of interest" description="Disordered" evidence="1">
    <location>
        <begin position="42"/>
        <end position="69"/>
    </location>
</feature>
<feature type="compositionally biased region" description="Basic residues" evidence="1">
    <location>
        <begin position="591"/>
        <end position="600"/>
    </location>
</feature>
<feature type="region of interest" description="Disordered" evidence="1">
    <location>
        <begin position="1009"/>
        <end position="1030"/>
    </location>
</feature>
<name>A0A183JYK6_9TREM</name>
<feature type="compositionally biased region" description="Low complexity" evidence="1">
    <location>
        <begin position="861"/>
        <end position="872"/>
    </location>
</feature>
<feature type="compositionally biased region" description="Low complexity" evidence="1">
    <location>
        <begin position="948"/>
        <end position="959"/>
    </location>
</feature>
<dbReference type="Proteomes" id="UP000279833">
    <property type="component" value="Unassembled WGS sequence"/>
</dbReference>
<feature type="compositionally biased region" description="Polar residues" evidence="1">
    <location>
        <begin position="878"/>
        <end position="906"/>
    </location>
</feature>
<evidence type="ECO:0000313" key="4">
    <source>
        <dbReference type="WBParaSite" id="SCUD_0000781201-mRNA-1"/>
    </source>
</evidence>
<feature type="region of interest" description="Disordered" evidence="1">
    <location>
        <begin position="1"/>
        <end position="27"/>
    </location>
</feature>
<feature type="compositionally biased region" description="Polar residues" evidence="1">
    <location>
        <begin position="1"/>
        <end position="25"/>
    </location>
</feature>
<dbReference type="EMBL" id="UZAK01032476">
    <property type="protein sequence ID" value="VDP27840.1"/>
    <property type="molecule type" value="Genomic_DNA"/>
</dbReference>
<protein>
    <submittedName>
        <fullName evidence="4">SH2 domain-containing protein</fullName>
    </submittedName>
</protein>
<reference evidence="2 3" key="2">
    <citation type="submission" date="2018-11" db="EMBL/GenBank/DDBJ databases">
        <authorList>
            <consortium name="Pathogen Informatics"/>
        </authorList>
    </citation>
    <scope>NUCLEOTIDE SEQUENCE [LARGE SCALE GENOMIC DNA]</scope>
    <source>
        <strain evidence="2">Dakar</strain>
        <strain evidence="3">Dakar, Senegal</strain>
    </source>
</reference>
<feature type="compositionally biased region" description="Polar residues" evidence="1">
    <location>
        <begin position="936"/>
        <end position="947"/>
    </location>
</feature>
<evidence type="ECO:0000256" key="1">
    <source>
        <dbReference type="SAM" id="MobiDB-lite"/>
    </source>
</evidence>